<feature type="transmembrane region" description="Helical" evidence="1">
    <location>
        <begin position="191"/>
        <end position="215"/>
    </location>
</feature>
<feature type="transmembrane region" description="Helical" evidence="1">
    <location>
        <begin position="88"/>
        <end position="106"/>
    </location>
</feature>
<reference evidence="2" key="1">
    <citation type="journal article" date="2018" name="Environ. Microbiol.">
        <title>Sporulation capability and amylosome conservation among diverse human colonic and rumen isolates of the keystone starch-degrader Ruminococcus bromii.</title>
        <authorList>
            <person name="Mukhopadhya I."/>
            <person name="Morais S."/>
            <person name="Laverde-Gomez J."/>
            <person name="Sheridan P.O."/>
            <person name="Walker A.W."/>
            <person name="Kelly W."/>
            <person name="Klieve A.V."/>
            <person name="Ouwerkerk D."/>
            <person name="Duncan S.H."/>
            <person name="Louis P."/>
            <person name="Koropatkin N."/>
            <person name="Cockburn D."/>
            <person name="Kibler R."/>
            <person name="Cooper P.J."/>
            <person name="Sandoval C."/>
            <person name="Crost E."/>
            <person name="Juge N."/>
            <person name="Bayer E.A."/>
            <person name="Flint H.J."/>
        </authorList>
    </citation>
    <scope>NUCLEOTIDE SEQUENCE [LARGE SCALE GENOMIC DNA]</scope>
    <source>
        <strain evidence="2">ATCC 27255</strain>
    </source>
</reference>
<protein>
    <submittedName>
        <fullName evidence="2">Stage III sporulation protein AE</fullName>
    </submittedName>
</protein>
<feature type="transmembrane region" description="Helical" evidence="1">
    <location>
        <begin position="292"/>
        <end position="319"/>
    </location>
</feature>
<comment type="caution">
    <text evidence="2">The sequence shown here is derived from an EMBL/GenBank/DDBJ whole genome shotgun (WGS) entry which is preliminary data.</text>
</comment>
<accession>A0A2N0UJV7</accession>
<dbReference type="Pfam" id="PF09546">
    <property type="entry name" value="Spore_III_AE"/>
    <property type="match status" value="1"/>
</dbReference>
<dbReference type="AlphaFoldDB" id="A0A2N0UJV7"/>
<keyword evidence="1" id="KW-0812">Transmembrane</keyword>
<evidence type="ECO:0000313" key="2">
    <source>
        <dbReference type="EMBL" id="PKD27262.1"/>
    </source>
</evidence>
<proteinExistence type="predicted"/>
<feature type="transmembrane region" description="Helical" evidence="1">
    <location>
        <begin position="339"/>
        <end position="367"/>
    </location>
</feature>
<gene>
    <name evidence="2" type="ORF">RBATCC27255_01651</name>
</gene>
<dbReference type="InterPro" id="IPR014194">
    <property type="entry name" value="Spore_III_AE"/>
</dbReference>
<keyword evidence="3" id="KW-1185">Reference proteome</keyword>
<evidence type="ECO:0000256" key="1">
    <source>
        <dbReference type="SAM" id="Phobius"/>
    </source>
</evidence>
<dbReference type="RefSeq" id="WP_101029580.1">
    <property type="nucleotide sequence ID" value="NZ_CABMMZ010000072.1"/>
</dbReference>
<dbReference type="Proteomes" id="UP000233425">
    <property type="component" value="Unassembled WGS sequence"/>
</dbReference>
<sequence>MKKSVVIITVVFVLICISCIGANAEEGEMIYDMSNVFDSLSDDIKQSLQNMGVDLGDFSKLANLSFENVMGEILSLALGNISSPLKGLVNITALLLLCSVISAYNGSLSCDISNSLNITATLCITCAAVVPAVGVIASTGSVICTASNIMLAYVPVMAVIMASSGSVAGSASYYAVMIGAGEGVSQLSSKIIVPLLNMFLGLSITSSVSPSVNLSGFMSMISKSVKWLLGFAMTIFTAVLTFRQLISVSVDNVSTRAVRFTLNSFIPIVGSALSDAYKVVQGSIGLLKSGIGIIVILSVTIVFMPVILQGVMWMFTLWIGKSTAEVLNLNGPAKLLENISSVFSTLIAVLLCIMSIYILSTAAVIMLGGGGSS</sequence>
<name>A0A2N0UJV7_9FIRM</name>
<organism evidence="2 3">
    <name type="scientific">Ruminococcus bromii</name>
    <dbReference type="NCBI Taxonomy" id="40518"/>
    <lineage>
        <taxon>Bacteria</taxon>
        <taxon>Bacillati</taxon>
        <taxon>Bacillota</taxon>
        <taxon>Clostridia</taxon>
        <taxon>Eubacteriales</taxon>
        <taxon>Oscillospiraceae</taxon>
        <taxon>Ruminococcus</taxon>
    </lineage>
</organism>
<feature type="transmembrane region" description="Helical" evidence="1">
    <location>
        <begin position="149"/>
        <end position="171"/>
    </location>
</feature>
<feature type="transmembrane region" description="Helical" evidence="1">
    <location>
        <begin position="118"/>
        <end position="137"/>
    </location>
</feature>
<keyword evidence="1" id="KW-0472">Membrane</keyword>
<evidence type="ECO:0000313" key="3">
    <source>
        <dbReference type="Proteomes" id="UP000233425"/>
    </source>
</evidence>
<keyword evidence="1" id="KW-1133">Transmembrane helix</keyword>
<feature type="transmembrane region" description="Helical" evidence="1">
    <location>
        <begin position="227"/>
        <end position="246"/>
    </location>
</feature>
<dbReference type="EMBL" id="NNSR01000072">
    <property type="protein sequence ID" value="PKD27262.1"/>
    <property type="molecule type" value="Genomic_DNA"/>
</dbReference>